<organism evidence="1 2">
    <name type="scientific">Acer yangbiense</name>
    <dbReference type="NCBI Taxonomy" id="1000413"/>
    <lineage>
        <taxon>Eukaryota</taxon>
        <taxon>Viridiplantae</taxon>
        <taxon>Streptophyta</taxon>
        <taxon>Embryophyta</taxon>
        <taxon>Tracheophyta</taxon>
        <taxon>Spermatophyta</taxon>
        <taxon>Magnoliopsida</taxon>
        <taxon>eudicotyledons</taxon>
        <taxon>Gunneridae</taxon>
        <taxon>Pentapetalae</taxon>
        <taxon>rosids</taxon>
        <taxon>malvids</taxon>
        <taxon>Sapindales</taxon>
        <taxon>Sapindaceae</taxon>
        <taxon>Hippocastanoideae</taxon>
        <taxon>Acereae</taxon>
        <taxon>Acer</taxon>
    </lineage>
</organism>
<gene>
    <name evidence="1" type="ORF">EZV62_003564</name>
</gene>
<accession>A0A5C7IHS8</accession>
<evidence type="ECO:0000313" key="2">
    <source>
        <dbReference type="Proteomes" id="UP000323000"/>
    </source>
</evidence>
<dbReference type="AlphaFoldDB" id="A0A5C7IHS8"/>
<evidence type="ECO:0000313" key="1">
    <source>
        <dbReference type="EMBL" id="TXG68629.1"/>
    </source>
</evidence>
<reference evidence="2" key="1">
    <citation type="journal article" date="2019" name="Gigascience">
        <title>De novo genome assembly of the endangered Acer yangbiense, a plant species with extremely small populations endemic to Yunnan Province, China.</title>
        <authorList>
            <person name="Yang J."/>
            <person name="Wariss H.M."/>
            <person name="Tao L."/>
            <person name="Zhang R."/>
            <person name="Yun Q."/>
            <person name="Hollingsworth P."/>
            <person name="Dao Z."/>
            <person name="Luo G."/>
            <person name="Guo H."/>
            <person name="Ma Y."/>
            <person name="Sun W."/>
        </authorList>
    </citation>
    <scope>NUCLEOTIDE SEQUENCE [LARGE SCALE GENOMIC DNA]</scope>
    <source>
        <strain evidence="2">cv. Malutang</strain>
    </source>
</reference>
<sequence>MILIWDTTYGCQMHQKFRNRGQCSMLQHWHTSVIAFTRLNFWLFVHDENSNFGICAFGIHYFKNFLRMITYQHNKDWLSLLDKCEPFGESHGQVGILSRCFYPNDFSANKWSVNNNVECGCIFIVLNIIPSSTEFKCLP</sequence>
<comment type="caution">
    <text evidence="1">The sequence shown here is derived from an EMBL/GenBank/DDBJ whole genome shotgun (WGS) entry which is preliminary data.</text>
</comment>
<keyword evidence="2" id="KW-1185">Reference proteome</keyword>
<protein>
    <submittedName>
        <fullName evidence="1">Uncharacterized protein</fullName>
    </submittedName>
</protein>
<dbReference type="EMBL" id="VAHF01000002">
    <property type="protein sequence ID" value="TXG68629.1"/>
    <property type="molecule type" value="Genomic_DNA"/>
</dbReference>
<dbReference type="Proteomes" id="UP000323000">
    <property type="component" value="Chromosome 2"/>
</dbReference>
<proteinExistence type="predicted"/>
<name>A0A5C7IHS8_9ROSI</name>